<feature type="region of interest" description="Disordered" evidence="1">
    <location>
        <begin position="1"/>
        <end position="23"/>
    </location>
</feature>
<reference evidence="2 3" key="1">
    <citation type="journal article" date="2024" name="Microbiol. Resour. Announc.">
        <title>Genome annotations for the ascomycete fungi Trichoderma harzianum, Trichoderma aggressivum, and Purpureocillium lilacinum.</title>
        <authorList>
            <person name="Beijen E.P.W."/>
            <person name="Ohm R.A."/>
        </authorList>
    </citation>
    <scope>NUCLEOTIDE SEQUENCE [LARGE SCALE GENOMIC DNA]</scope>
    <source>
        <strain evidence="2 3">CBS 150709</strain>
    </source>
</reference>
<gene>
    <name evidence="2" type="ORF">Purlil1_7626</name>
</gene>
<comment type="caution">
    <text evidence="2">The sequence shown here is derived from an EMBL/GenBank/DDBJ whole genome shotgun (WGS) entry which is preliminary data.</text>
</comment>
<feature type="region of interest" description="Disordered" evidence="1">
    <location>
        <begin position="221"/>
        <end position="253"/>
    </location>
</feature>
<accession>A0ABR0BVW4</accession>
<feature type="region of interest" description="Disordered" evidence="1">
    <location>
        <begin position="49"/>
        <end position="70"/>
    </location>
</feature>
<evidence type="ECO:0000313" key="2">
    <source>
        <dbReference type="EMBL" id="KAK4088147.1"/>
    </source>
</evidence>
<dbReference type="Proteomes" id="UP001287286">
    <property type="component" value="Unassembled WGS sequence"/>
</dbReference>
<keyword evidence="3" id="KW-1185">Reference proteome</keyword>
<protein>
    <submittedName>
        <fullName evidence="2">Uncharacterized protein</fullName>
    </submittedName>
</protein>
<feature type="compositionally biased region" description="Basic residues" evidence="1">
    <location>
        <begin position="101"/>
        <end position="112"/>
    </location>
</feature>
<dbReference type="EMBL" id="JAWRVI010000027">
    <property type="protein sequence ID" value="KAK4088147.1"/>
    <property type="molecule type" value="Genomic_DNA"/>
</dbReference>
<name>A0ABR0BVW4_PURLI</name>
<proteinExistence type="predicted"/>
<sequence>MRHEDDGASEGRTSHQTADGGRTHRLAHLTQLGPSLSQDYPPMILMPMMPSRGARSDGRRTRYGHNMAALNPGRKPAVRAIGQLELGSQRGKHPWLERGRRVARTVRNHHPSSSRDGASPRREREPSRRQVQAQPRDLCEDMGALLADLRRRLTRAAYAHATVLVERLSDTAKSPMRERNRKVPAGGWSFHTARAAIVIRSWLWLPPSMYPRVLHILHPLTGSSSSSPPPSPPPSRHDEHASLRQASDARVSEDLEHRLTEHKKSNSLTRIGSCIRTTSVHEAIVGGPVLWTALSPQRWFPAASEWPDFRDDGVVQRPSAFNREPSLNVRVLFTVTSIVYGIYKCNPWRHVAPTTRHCLLDITAASAKSEHVRGVTWITVSVQGCLAAPLPQTARHRRSKSIDGKAAAKMCTHYPRGPESAVMDARVLETSTRGLNPLDDVVKVADCISTLQRDKRSTAWLQRLRVLNDAIVDPPASCW</sequence>
<feature type="region of interest" description="Disordered" evidence="1">
    <location>
        <begin position="89"/>
        <end position="135"/>
    </location>
</feature>
<evidence type="ECO:0000256" key="1">
    <source>
        <dbReference type="SAM" id="MobiDB-lite"/>
    </source>
</evidence>
<feature type="compositionally biased region" description="Basic and acidic residues" evidence="1">
    <location>
        <begin position="118"/>
        <end position="128"/>
    </location>
</feature>
<evidence type="ECO:0000313" key="3">
    <source>
        <dbReference type="Proteomes" id="UP001287286"/>
    </source>
</evidence>
<organism evidence="2 3">
    <name type="scientific">Purpureocillium lilacinum</name>
    <name type="common">Paecilomyces lilacinus</name>
    <dbReference type="NCBI Taxonomy" id="33203"/>
    <lineage>
        <taxon>Eukaryota</taxon>
        <taxon>Fungi</taxon>
        <taxon>Dikarya</taxon>
        <taxon>Ascomycota</taxon>
        <taxon>Pezizomycotina</taxon>
        <taxon>Sordariomycetes</taxon>
        <taxon>Hypocreomycetidae</taxon>
        <taxon>Hypocreales</taxon>
        <taxon>Ophiocordycipitaceae</taxon>
        <taxon>Purpureocillium</taxon>
    </lineage>
</organism>